<dbReference type="InterPro" id="IPR004593">
    <property type="entry name" value="SbcD"/>
</dbReference>
<evidence type="ECO:0000256" key="5">
    <source>
        <dbReference type="ARBA" id="ARBA00022839"/>
    </source>
</evidence>
<reference evidence="8 9" key="1">
    <citation type="submission" date="2024-05" db="EMBL/GenBank/DDBJ databases">
        <authorList>
            <person name="Yi C."/>
        </authorList>
    </citation>
    <scope>NUCLEOTIDE SEQUENCE [LARGE SCALE GENOMIC DNA]</scope>
    <source>
        <strain evidence="8 9">XS13</strain>
    </source>
</reference>
<dbReference type="PANTHER" id="PTHR30337:SF0">
    <property type="entry name" value="NUCLEASE SBCCD SUBUNIT D"/>
    <property type="match status" value="1"/>
</dbReference>
<comment type="subunit">
    <text evidence="6">Heterodimer of SbcC and SbcD.</text>
</comment>
<evidence type="ECO:0000313" key="9">
    <source>
        <dbReference type="Proteomes" id="UP001484097"/>
    </source>
</evidence>
<dbReference type="Pfam" id="PF00149">
    <property type="entry name" value="Metallophos"/>
    <property type="match status" value="1"/>
</dbReference>
<evidence type="ECO:0000313" key="8">
    <source>
        <dbReference type="EMBL" id="MEO9246586.1"/>
    </source>
</evidence>
<dbReference type="SUPFAM" id="SSF56300">
    <property type="entry name" value="Metallo-dependent phosphatases"/>
    <property type="match status" value="1"/>
</dbReference>
<dbReference type="Gene3D" id="3.60.21.10">
    <property type="match status" value="1"/>
</dbReference>
<feature type="domain" description="Calcineurin-like phosphoesterase" evidence="7">
    <location>
        <begin position="1"/>
        <end position="234"/>
    </location>
</feature>
<dbReference type="RefSeq" id="WP_347918745.1">
    <property type="nucleotide sequence ID" value="NZ_JBDXMX010000001.1"/>
</dbReference>
<dbReference type="GO" id="GO:0004527">
    <property type="term" value="F:exonuclease activity"/>
    <property type="evidence" value="ECO:0007669"/>
    <property type="project" value="UniProtKB-KW"/>
</dbReference>
<keyword evidence="5 6" id="KW-0269">Exonuclease</keyword>
<evidence type="ECO:0000259" key="7">
    <source>
        <dbReference type="Pfam" id="PF00149"/>
    </source>
</evidence>
<comment type="similarity">
    <text evidence="1 6">Belongs to the SbcD family.</text>
</comment>
<evidence type="ECO:0000256" key="1">
    <source>
        <dbReference type="ARBA" id="ARBA00010555"/>
    </source>
</evidence>
<comment type="function">
    <text evidence="6">SbcCD cleaves DNA hairpin structures. These structures can inhibit DNA replication and are intermediates in certain DNA recombination reactions. The complex acts as a 3'-&gt;5' double strand exonuclease that can open hairpins. It also has a 5' single-strand endonuclease activity.</text>
</comment>
<dbReference type="Proteomes" id="UP001484097">
    <property type="component" value="Unassembled WGS sequence"/>
</dbReference>
<evidence type="ECO:0000256" key="2">
    <source>
        <dbReference type="ARBA" id="ARBA00013365"/>
    </source>
</evidence>
<dbReference type="InterPro" id="IPR029052">
    <property type="entry name" value="Metallo-depent_PP-like"/>
</dbReference>
<dbReference type="InterPro" id="IPR041796">
    <property type="entry name" value="Mre11_N"/>
</dbReference>
<accession>A0ABV0IEJ2</accession>
<keyword evidence="4 6" id="KW-0378">Hydrolase</keyword>
<dbReference type="InterPro" id="IPR050535">
    <property type="entry name" value="DNA_Repair-Maintenance_Comp"/>
</dbReference>
<dbReference type="PANTHER" id="PTHR30337">
    <property type="entry name" value="COMPONENT OF ATP-DEPENDENT DSDNA EXONUCLEASE"/>
    <property type="match status" value="1"/>
</dbReference>
<gene>
    <name evidence="6" type="primary">sbcD</name>
    <name evidence="8" type="ORF">ABDK96_02710</name>
</gene>
<keyword evidence="3 6" id="KW-0540">Nuclease</keyword>
<proteinExistence type="inferred from homology"/>
<keyword evidence="9" id="KW-1185">Reference proteome</keyword>
<name>A0ABV0IEJ2_9MICC</name>
<keyword evidence="6" id="KW-0255">Endonuclease</keyword>
<protein>
    <recommendedName>
        <fullName evidence="2 6">Nuclease SbcCD subunit D</fullName>
    </recommendedName>
</protein>
<comment type="caution">
    <text evidence="8">The sequence shown here is derived from an EMBL/GenBank/DDBJ whole genome shotgun (WGS) entry which is preliminary data.</text>
</comment>
<dbReference type="NCBIfam" id="TIGR00619">
    <property type="entry name" value="sbcd"/>
    <property type="match status" value="1"/>
</dbReference>
<evidence type="ECO:0000256" key="3">
    <source>
        <dbReference type="ARBA" id="ARBA00022722"/>
    </source>
</evidence>
<sequence length="406" mass="43062">MLILHTSDWHLGRSFHGTGMLQAQREVLDQMVDTVRERGVDLVLVAGDVYDRALPAADAVELLDAALADLVSAGARVVLTSGNHDSAIRLGFGGHLMGAAGVHVRTRMDGISTPVVFPDPEGGSVAVYGIPYLEPRHAGQVWDVEPNHPAVTAEAVRRIRQDAAERCGGPAGDTAIVVMAHLFAAGGAGSDSERDIGAERPAESETGDLLVGTLGQVPVTAFDGVDYTALGHLHGRQLMAETVRYSGSPLAYSFSEAGHTKGGWLVRTAGGRVTGVESVDFSAGRKLAVLRGRIDELLEGTEHAWAEDRWCQITVTDPVRPPQAYRRLKERFDGLLNFVLDPEGAPATAPSTYAARLAAATTDLQVCTGFVEHVRQRPATASEADLLASALQDSRRRADQGEGSAA</sequence>
<keyword evidence="6" id="KW-0233">DNA recombination</keyword>
<dbReference type="InterPro" id="IPR004843">
    <property type="entry name" value="Calcineurin-like_PHP"/>
</dbReference>
<evidence type="ECO:0000256" key="4">
    <source>
        <dbReference type="ARBA" id="ARBA00022801"/>
    </source>
</evidence>
<dbReference type="EMBL" id="JBDXMX010000001">
    <property type="protein sequence ID" value="MEO9246586.1"/>
    <property type="molecule type" value="Genomic_DNA"/>
</dbReference>
<dbReference type="CDD" id="cd00840">
    <property type="entry name" value="MPP_Mre11_N"/>
    <property type="match status" value="1"/>
</dbReference>
<organism evidence="8 9">
    <name type="scientific">Citricoccus nitrophenolicus</name>
    <dbReference type="NCBI Taxonomy" id="863575"/>
    <lineage>
        <taxon>Bacteria</taxon>
        <taxon>Bacillati</taxon>
        <taxon>Actinomycetota</taxon>
        <taxon>Actinomycetes</taxon>
        <taxon>Micrococcales</taxon>
        <taxon>Micrococcaceae</taxon>
        <taxon>Citricoccus</taxon>
    </lineage>
</organism>
<keyword evidence="6" id="KW-0235">DNA replication</keyword>
<evidence type="ECO:0000256" key="6">
    <source>
        <dbReference type="RuleBase" id="RU363069"/>
    </source>
</evidence>